<name>A0A1I3ASW5_9RHOB</name>
<reference evidence="2 3" key="1">
    <citation type="submission" date="2016-10" db="EMBL/GenBank/DDBJ databases">
        <authorList>
            <person name="de Groot N.N."/>
        </authorList>
    </citation>
    <scope>NUCLEOTIDE SEQUENCE [LARGE SCALE GENOMIC DNA]</scope>
    <source>
        <strain evidence="2 3">DSM 8537</strain>
    </source>
</reference>
<evidence type="ECO:0000313" key="3">
    <source>
        <dbReference type="Proteomes" id="UP000183635"/>
    </source>
</evidence>
<dbReference type="InterPro" id="IPR050312">
    <property type="entry name" value="IolE/XylAMocC-like"/>
</dbReference>
<accession>A0A1I3ASW5</accession>
<dbReference type="GO" id="GO:0016853">
    <property type="term" value="F:isomerase activity"/>
    <property type="evidence" value="ECO:0007669"/>
    <property type="project" value="UniProtKB-KW"/>
</dbReference>
<keyword evidence="3" id="KW-1185">Reference proteome</keyword>
<feature type="domain" description="Xylose isomerase-like TIM barrel" evidence="1">
    <location>
        <begin position="22"/>
        <end position="244"/>
    </location>
</feature>
<dbReference type="Gene3D" id="3.20.20.150">
    <property type="entry name" value="Divalent-metal-dependent TIM barrel enzymes"/>
    <property type="match status" value="1"/>
</dbReference>
<protein>
    <submittedName>
        <fullName evidence="2">Sugar phosphate isomerase/epimerase</fullName>
    </submittedName>
</protein>
<evidence type="ECO:0000259" key="1">
    <source>
        <dbReference type="Pfam" id="PF01261"/>
    </source>
</evidence>
<gene>
    <name evidence="2" type="ORF">SAMN04488021_11664</name>
</gene>
<dbReference type="SUPFAM" id="SSF51658">
    <property type="entry name" value="Xylose isomerase-like"/>
    <property type="match status" value="1"/>
</dbReference>
<keyword evidence="2" id="KW-0413">Isomerase</keyword>
<dbReference type="OrthoDB" id="9072761at2"/>
<dbReference type="STRING" id="34004.SAMN04488021_11664"/>
<dbReference type="Proteomes" id="UP000183635">
    <property type="component" value="Unassembled WGS sequence"/>
</dbReference>
<dbReference type="EMBL" id="FOPU01000016">
    <property type="protein sequence ID" value="SFH52431.1"/>
    <property type="molecule type" value="Genomic_DNA"/>
</dbReference>
<dbReference type="PANTHER" id="PTHR12110">
    <property type="entry name" value="HYDROXYPYRUVATE ISOMERASE"/>
    <property type="match status" value="1"/>
</dbReference>
<dbReference type="Pfam" id="PF01261">
    <property type="entry name" value="AP_endonuc_2"/>
    <property type="match status" value="1"/>
</dbReference>
<dbReference type="AlphaFoldDB" id="A0A1I3ASW5"/>
<dbReference type="InterPro" id="IPR036237">
    <property type="entry name" value="Xyl_isomerase-like_sf"/>
</dbReference>
<dbReference type="InterPro" id="IPR013022">
    <property type="entry name" value="Xyl_isomerase-like_TIM-brl"/>
</dbReference>
<evidence type="ECO:0000313" key="2">
    <source>
        <dbReference type="EMBL" id="SFH52431.1"/>
    </source>
</evidence>
<organism evidence="2 3">
    <name type="scientific">Paracoccus aminovorans</name>
    <dbReference type="NCBI Taxonomy" id="34004"/>
    <lineage>
        <taxon>Bacteria</taxon>
        <taxon>Pseudomonadati</taxon>
        <taxon>Pseudomonadota</taxon>
        <taxon>Alphaproteobacteria</taxon>
        <taxon>Rhodobacterales</taxon>
        <taxon>Paracoccaceae</taxon>
        <taxon>Paracoccus</taxon>
    </lineage>
</organism>
<dbReference type="RefSeq" id="WP_074967941.1">
    <property type="nucleotide sequence ID" value="NZ_CBCRYP010000016.1"/>
</dbReference>
<sequence length="268" mass="28834">MTRPISLAHLSTIDLPPPRMIHLAAELGYDAVGLRLLRVTDTSPGYPLMDDPAMMAETLAALAETGLRVQDIEFLRFTPGIDLPALRPFLEAGQRLGARYAICAPYDPDLDRLAANLAAFAALSAPYGIRPVLEFFPWTNVPDLAAAIAVTEAAGDDRLGILVDALHLNRSGSDPALMAGLPAHRLPFLHLCDAPVHPPYTTEELLFAGREERLAPGDGQIDIAAILAQAPADVPVALEIPMTALAREKGCAHTAAHGLRRMRELLKR</sequence>
<proteinExistence type="predicted"/>
<dbReference type="PANTHER" id="PTHR12110:SF48">
    <property type="entry name" value="BLL3656 PROTEIN"/>
    <property type="match status" value="1"/>
</dbReference>